<dbReference type="Proteomes" id="UP000886520">
    <property type="component" value="Chromosome 23"/>
</dbReference>
<comment type="similarity">
    <text evidence="2 9">Belongs to the SecY/SEC61-alpha family.</text>
</comment>
<evidence type="ECO:0000256" key="10">
    <source>
        <dbReference type="SAM" id="Phobius"/>
    </source>
</evidence>
<dbReference type="OrthoDB" id="1903502at2759"/>
<keyword evidence="3" id="KW-0813">Transport</keyword>
<dbReference type="InterPro" id="IPR002208">
    <property type="entry name" value="SecY/SEC61-alpha"/>
</dbReference>
<dbReference type="Pfam" id="PF00344">
    <property type="entry name" value="SecY"/>
    <property type="match status" value="1"/>
</dbReference>
<evidence type="ECO:0000256" key="5">
    <source>
        <dbReference type="ARBA" id="ARBA00022927"/>
    </source>
</evidence>
<dbReference type="GO" id="GO:0009535">
    <property type="term" value="C:chloroplast thylakoid membrane"/>
    <property type="evidence" value="ECO:0007669"/>
    <property type="project" value="UniProtKB-SubCell"/>
</dbReference>
<dbReference type="SUPFAM" id="SSF103491">
    <property type="entry name" value="Preprotein translocase SecY subunit"/>
    <property type="match status" value="1"/>
</dbReference>
<feature type="transmembrane region" description="Helical" evidence="10">
    <location>
        <begin position="552"/>
        <end position="568"/>
    </location>
</feature>
<comment type="subcellular location">
    <subcellularLocation>
        <location evidence="1">Plastid</location>
        <location evidence="1">Chloroplast thylakoid membrane</location>
        <topology evidence="1">Multi-pass membrane protein</topology>
    </subcellularLocation>
</comment>
<keyword evidence="7" id="KW-0811">Translocation</keyword>
<dbReference type="GO" id="GO:0015031">
    <property type="term" value="P:protein transport"/>
    <property type="evidence" value="ECO:0007669"/>
    <property type="project" value="UniProtKB-KW"/>
</dbReference>
<dbReference type="PROSITE" id="PS00755">
    <property type="entry name" value="SECY_1"/>
    <property type="match status" value="1"/>
</dbReference>
<feature type="transmembrane region" description="Helical" evidence="10">
    <location>
        <begin position="429"/>
        <end position="446"/>
    </location>
</feature>
<evidence type="ECO:0000256" key="3">
    <source>
        <dbReference type="ARBA" id="ARBA00022448"/>
    </source>
</evidence>
<keyword evidence="4 10" id="KW-0812">Transmembrane</keyword>
<feature type="transmembrane region" description="Helical" evidence="10">
    <location>
        <begin position="524"/>
        <end position="540"/>
    </location>
</feature>
<dbReference type="InterPro" id="IPR030659">
    <property type="entry name" value="SecY_CS"/>
</dbReference>
<sequence length="590" mass="65860">MCGVFTVSLSHLQNYPAFEVCNGEDLQIRFRSRRISRSVLVSSKSIRKLRLKLRENTSDLLFGGVQKKPRLACEAKGKQLAADFNGSCVDKPDNNEDDLAERRLFREQSYQEGDVLNYSEASTSNEDSLLAKENSISHFGRKRFKNRFLLLAKLGTTIRKKLESFFKSEIRQRALVTVLMLIAVRAGHFIPLPGYDRRFMPGDYLSYPSGAGEGVADLGSEMRLSLFQLGIGPYMGASIIMQVLCYIVPQLIRLRKEGSEGIKRIKQYTERLAFAIAVVQAFIISMQSMPYSVYTAESRLKYLVTSVSLMSLGAVVINWICNQITESGFGQGPSLFICVNILTGYADSLYKVISGLIYGGGNWGPNVFALFGFSLCFTVCAVLTSAGQRRVKLQYYHFGLAPTAGAGRLTTEVEPYIPFIINPTGMQPLLATTILMSLPGFFARIYNNKFWISLKDAVTPGSSNPLSYYLITVSFIFLFNILDLGNIPVEVNQYLMKIGARIPGVKPGQQTIEYLTKVQASTRFWGGFWLSLLVIASTLVDNQFRHLHHGDSIGFTSMLIIVGAILDLRRTYLAYNVMPSLSKVLQRLEA</sequence>
<reference evidence="11" key="1">
    <citation type="submission" date="2021-01" db="EMBL/GenBank/DDBJ databases">
        <title>Adiantum capillus-veneris genome.</title>
        <authorList>
            <person name="Fang Y."/>
            <person name="Liao Q."/>
        </authorList>
    </citation>
    <scope>NUCLEOTIDE SEQUENCE</scope>
    <source>
        <strain evidence="11">H3</strain>
        <tissue evidence="11">Leaf</tissue>
    </source>
</reference>
<dbReference type="EMBL" id="JABFUD020000023">
    <property type="protein sequence ID" value="KAI5061618.1"/>
    <property type="molecule type" value="Genomic_DNA"/>
</dbReference>
<evidence type="ECO:0000256" key="6">
    <source>
        <dbReference type="ARBA" id="ARBA00022989"/>
    </source>
</evidence>
<keyword evidence="12" id="KW-1185">Reference proteome</keyword>
<feature type="transmembrane region" description="Helical" evidence="10">
    <location>
        <begin position="300"/>
        <end position="321"/>
    </location>
</feature>
<accession>A0A9D4U518</accession>
<organism evidence="11 12">
    <name type="scientific">Adiantum capillus-veneris</name>
    <name type="common">Maidenhair fern</name>
    <dbReference type="NCBI Taxonomy" id="13818"/>
    <lineage>
        <taxon>Eukaryota</taxon>
        <taxon>Viridiplantae</taxon>
        <taxon>Streptophyta</taxon>
        <taxon>Embryophyta</taxon>
        <taxon>Tracheophyta</taxon>
        <taxon>Polypodiopsida</taxon>
        <taxon>Polypodiidae</taxon>
        <taxon>Polypodiales</taxon>
        <taxon>Pteridineae</taxon>
        <taxon>Pteridaceae</taxon>
        <taxon>Vittarioideae</taxon>
        <taxon>Adiantum</taxon>
    </lineage>
</organism>
<comment type="caution">
    <text evidence="11">The sequence shown here is derived from an EMBL/GenBank/DDBJ whole genome shotgun (WGS) entry which is preliminary data.</text>
</comment>
<evidence type="ECO:0000256" key="9">
    <source>
        <dbReference type="RuleBase" id="RU004349"/>
    </source>
</evidence>
<feature type="transmembrane region" description="Helical" evidence="10">
    <location>
        <begin position="231"/>
        <end position="252"/>
    </location>
</feature>
<evidence type="ECO:0008006" key="13">
    <source>
        <dbReference type="Google" id="ProtNLM"/>
    </source>
</evidence>
<keyword evidence="8 10" id="KW-0472">Membrane</keyword>
<evidence type="ECO:0000256" key="4">
    <source>
        <dbReference type="ARBA" id="ARBA00022692"/>
    </source>
</evidence>
<dbReference type="Gene3D" id="1.10.3370.10">
    <property type="entry name" value="SecY subunit domain"/>
    <property type="match status" value="1"/>
</dbReference>
<dbReference type="PRINTS" id="PR00303">
    <property type="entry name" value="SECYTRNLCASE"/>
</dbReference>
<evidence type="ECO:0000256" key="8">
    <source>
        <dbReference type="ARBA" id="ARBA00023136"/>
    </source>
</evidence>
<dbReference type="InterPro" id="IPR023201">
    <property type="entry name" value="SecY_dom_sf"/>
</dbReference>
<name>A0A9D4U518_ADICA</name>
<evidence type="ECO:0000313" key="12">
    <source>
        <dbReference type="Proteomes" id="UP000886520"/>
    </source>
</evidence>
<keyword evidence="6 10" id="KW-1133">Transmembrane helix</keyword>
<keyword evidence="5" id="KW-0653">Protein transport</keyword>
<proteinExistence type="inferred from homology"/>
<feature type="transmembrane region" description="Helical" evidence="10">
    <location>
        <begin position="366"/>
        <end position="386"/>
    </location>
</feature>
<feature type="transmembrane region" description="Helical" evidence="10">
    <location>
        <begin position="466"/>
        <end position="487"/>
    </location>
</feature>
<gene>
    <name evidence="11" type="ORF">GOP47_0024123</name>
</gene>
<protein>
    <recommendedName>
        <fullName evidence="13">Protein translocase subunit SecY</fullName>
    </recommendedName>
</protein>
<feature type="transmembrane region" description="Helical" evidence="10">
    <location>
        <begin position="272"/>
        <end position="294"/>
    </location>
</feature>
<evidence type="ECO:0000256" key="7">
    <source>
        <dbReference type="ARBA" id="ARBA00023010"/>
    </source>
</evidence>
<evidence type="ECO:0000313" key="11">
    <source>
        <dbReference type="EMBL" id="KAI5061618.1"/>
    </source>
</evidence>
<evidence type="ECO:0000256" key="1">
    <source>
        <dbReference type="ARBA" id="ARBA00004454"/>
    </source>
</evidence>
<dbReference type="AlphaFoldDB" id="A0A9D4U518"/>
<evidence type="ECO:0000256" key="2">
    <source>
        <dbReference type="ARBA" id="ARBA00005751"/>
    </source>
</evidence>
<feature type="transmembrane region" description="Helical" evidence="10">
    <location>
        <begin position="328"/>
        <end position="346"/>
    </location>
</feature>
<dbReference type="PANTHER" id="PTHR10906">
    <property type="entry name" value="SECY/SEC61-ALPHA FAMILY MEMBER"/>
    <property type="match status" value="1"/>
</dbReference>